<dbReference type="GO" id="GO:0005576">
    <property type="term" value="C:extracellular region"/>
    <property type="evidence" value="ECO:0007669"/>
    <property type="project" value="UniProtKB-SubCell"/>
</dbReference>
<dbReference type="InterPro" id="IPR001846">
    <property type="entry name" value="VWF_type-D"/>
</dbReference>
<dbReference type="Proteomes" id="UP000694569">
    <property type="component" value="Unplaced"/>
</dbReference>
<evidence type="ECO:0000256" key="2">
    <source>
        <dbReference type="ARBA" id="ARBA00022525"/>
    </source>
</evidence>
<evidence type="ECO:0000256" key="1">
    <source>
        <dbReference type="ARBA" id="ARBA00004613"/>
    </source>
</evidence>
<feature type="transmembrane region" description="Helical" evidence="6">
    <location>
        <begin position="1860"/>
        <end position="1881"/>
    </location>
</feature>
<evidence type="ECO:0000256" key="6">
    <source>
        <dbReference type="SAM" id="Phobius"/>
    </source>
</evidence>
<reference evidence="8" key="1">
    <citation type="submission" date="2025-08" db="UniProtKB">
        <authorList>
            <consortium name="Ensembl"/>
        </authorList>
    </citation>
    <scope>IDENTIFICATION</scope>
</reference>
<keyword evidence="6" id="KW-0472">Membrane</keyword>
<name>A0A8C5R7C1_9ANUR</name>
<keyword evidence="3" id="KW-0732">Signal</keyword>
<keyword evidence="2" id="KW-0964">Secreted</keyword>
<dbReference type="GeneTree" id="ENSGT00940000156076"/>
<feature type="region of interest" description="Disordered" evidence="5">
    <location>
        <begin position="257"/>
        <end position="277"/>
    </location>
</feature>
<comment type="subcellular location">
    <subcellularLocation>
        <location evidence="1">Secreted</location>
    </subcellularLocation>
</comment>
<evidence type="ECO:0000313" key="8">
    <source>
        <dbReference type="Ensembl" id="ENSLLEP00000048321.1"/>
    </source>
</evidence>
<evidence type="ECO:0000259" key="7">
    <source>
        <dbReference type="PROSITE" id="PS51233"/>
    </source>
</evidence>
<accession>A0A8C5R7C1</accession>
<dbReference type="Pfam" id="PF13330">
    <property type="entry name" value="Mucin2_WxxW"/>
    <property type="match status" value="9"/>
</dbReference>
<reference evidence="8" key="2">
    <citation type="submission" date="2025-09" db="UniProtKB">
        <authorList>
            <consortium name="Ensembl"/>
        </authorList>
    </citation>
    <scope>IDENTIFICATION</scope>
</reference>
<keyword evidence="9" id="KW-1185">Reference proteome</keyword>
<dbReference type="Ensembl" id="ENSLLET00000050206.1">
    <property type="protein sequence ID" value="ENSLLEP00000048321.1"/>
    <property type="gene ID" value="ENSLLEG00000030475.1"/>
</dbReference>
<evidence type="ECO:0000256" key="3">
    <source>
        <dbReference type="ARBA" id="ARBA00022729"/>
    </source>
</evidence>
<proteinExistence type="predicted"/>
<keyword evidence="6" id="KW-1133">Transmembrane helix</keyword>
<keyword evidence="4" id="KW-0325">Glycoprotein</keyword>
<dbReference type="Pfam" id="PF00094">
    <property type="entry name" value="VWD"/>
    <property type="match status" value="1"/>
</dbReference>
<evidence type="ECO:0000313" key="9">
    <source>
        <dbReference type="Proteomes" id="UP000694569"/>
    </source>
</evidence>
<evidence type="ECO:0000256" key="5">
    <source>
        <dbReference type="SAM" id="MobiDB-lite"/>
    </source>
</evidence>
<dbReference type="InterPro" id="IPR025155">
    <property type="entry name" value="WxxW_domain"/>
</dbReference>
<organism evidence="8 9">
    <name type="scientific">Leptobrachium leishanense</name>
    <name type="common">Leishan spiny toad</name>
    <dbReference type="NCBI Taxonomy" id="445787"/>
    <lineage>
        <taxon>Eukaryota</taxon>
        <taxon>Metazoa</taxon>
        <taxon>Chordata</taxon>
        <taxon>Craniata</taxon>
        <taxon>Vertebrata</taxon>
        <taxon>Euteleostomi</taxon>
        <taxon>Amphibia</taxon>
        <taxon>Batrachia</taxon>
        <taxon>Anura</taxon>
        <taxon>Pelobatoidea</taxon>
        <taxon>Megophryidae</taxon>
        <taxon>Leptobrachium</taxon>
    </lineage>
</organism>
<protein>
    <recommendedName>
        <fullName evidence="7">VWFD domain-containing protein</fullName>
    </recommendedName>
</protein>
<keyword evidence="6" id="KW-0812">Transmembrane</keyword>
<evidence type="ECO:0000256" key="4">
    <source>
        <dbReference type="ARBA" id="ARBA00023180"/>
    </source>
</evidence>
<feature type="domain" description="VWFD" evidence="7">
    <location>
        <begin position="1718"/>
        <end position="1884"/>
    </location>
</feature>
<dbReference type="PROSITE" id="PS51233">
    <property type="entry name" value="VWFD"/>
    <property type="match status" value="1"/>
</dbReference>
<sequence>MAGFKLIYEKVNSYALILLECKCEYERHIYKINETIYNTTDGIGNCMVAICKENGTIYRNVYPCATSPTPPFTFTKVSSTAPTVITTMTSTICEVEECVWSEWIDVYTPETGAESGDFETYGTISLRGIPICKNPKQIICGVKKDSGFVIIDKAEQNIKCDVAFGLTCYNKYQDPRNPICYDYAIKVLCCKLKPCPPTMGTSTERSSTPFVTTTSVTTKKTTLETTRSQPVTTTSTYRTTTPATKTTFSSTSATTIKSTSESTTSRPATTGSTYRTTTPATKTTFSSVTSLTSSTACQPKCRWTEWFNQNRVSVGINGGDTENYNDLINKGKKICRDPKDIDCRAQGFEVMTIAQLKQNVVCDLINGLICKNANQVSNSRMCYDFMIKFLCCDDYSHCFTTSAPTSTGKTTFSSTSTRTTIKSTLETSTSRPVTTGSTYRSTTPATKTTFSSVTSLTPSTACQPKCRWTEWFNQNRVSIGVNGGDTENYNDLIRKGKQICRDPKDIDCRAQGFEDMTIEQVKQNVVCDLINGLICKNANQFSNSRMCYDFMIKFLCCDDYSHCFTTSAPTSTGKTTFSSTSATTIKSTSETSTSRPVTTGSTYRTTTPATKTAFSSVTSLTSSTACQPKCKWTEWFNQNRVSIGNNGGDTENYNDLIRKGKQICRDPKDIDCRAQGFEYMTMEQLKQNVVCDLINGLICKNVNQVSNSRMCYDFMIKFLCCNDYSHCFTTSAPTSTGKTTFSSTSATTIKSTLETSTSRPVTTGSTYRTTTPATKTTFSSVTSLTPSTACQPKCRWTEWFNQNRVSIGVNGGDTENYNDLIRKGKQICRDPKDIDCRAQGFEDMTIEQVKQNVVCDLINGLICKNANQFSNSRMCYDFMIKFLCCDDYSHCFTTSAPTSTGKTTFSSTSATTIKSTSETSTSRPVTTGSTYRTTTPATKTTFSSVTSLTSSTACQPKCRWTEWFNQNRVSVGINGGDTENYNDLIKKGKKICRDPKDIDCRAQGFEDMTIAQLKQNVLCDLSNGLICKNANQVSNSRMCYEFMIKFLCCDDYSHCFTTSAPTSTGKTTFSSTSATTIKSTLETSTSRPVTTGSTYRTTTPATKTTFSSMTSLTPSTACQPKCRWTEWFNQNRVSIGVNGGDTENYYDLIRKGKQICRDPKDIDCRAQGFEDMTIAQLKQNVVCDLINGLICKNANQVSNSRMCYDFIIKFLCCDDYSHCFTTSAPTSTGKTTFSSTSATTIKSTSQTSTSRPVTTGSTYRTTTPATKTTFSSVTSLTPSTACQPKCRWTEWFNQNRVSVGINGGDTENYNDLIKKGKKICQDPKDIDCRAQGFEVMTIAQLKQNVVCDLINGLICKNANQVSNSRMCYDFMIKFLCCDDYSHCFTTSAPTSTGKTTFSSTSATTIKSTSETSTSRPVTTGSTYRTTTPATKTTFSSVTSLTSSTACQPKCRWTEWFNQNRVSVGINGGDTENYNDLIIKGKKICWDPKDIDCRAQGFEVMTIAQLKQNVVCDLINGLICKNANQVSNSRMCYDFMIKFLCCDDYSHCFTTSAPTSTGKTTFSSTSTRTTPFTTTPTSTLCRCNVNGAIFHPGDIIYGGTDATGCSFYTICNQRCRVEAIVGTCRTTSTPHTSTSTSRKSTPSTTVLSTATTIEGCPPRKVGESWRSDNCTVSTCLGNNLVNISAVKCKIPVNIKCANGLLSNRVYDADGCCFTYECSCVCGGYEDFTFVTFDGTIFKNENLCPQILVEQINKTYDDFKIFFENRYCKNLTSSNCLRILSVYYEGNIINLTSSINHADKTMLNEIIFNGNPVSSGFTKDGIKVVDTGITMLVHIPAIEAQISFSGTVHLIKLPFNKFSNNTEGLCGMCSGFFYILASFALVFQKS</sequence>
<dbReference type="SMART" id="SM00216">
    <property type="entry name" value="VWD"/>
    <property type="match status" value="1"/>
</dbReference>
<dbReference type="OrthoDB" id="10056274at2759"/>